<keyword evidence="3" id="KW-0472">Membrane</keyword>
<dbReference type="AlphaFoldDB" id="A0A1B9ATK1"/>
<evidence type="ECO:0000256" key="3">
    <source>
        <dbReference type="SAM" id="Phobius"/>
    </source>
</evidence>
<dbReference type="InterPro" id="IPR052734">
    <property type="entry name" value="Nod_factor_acetyltransferase"/>
</dbReference>
<comment type="caution">
    <text evidence="5">The sequence shown here is derived from an EMBL/GenBank/DDBJ whole genome shotgun (WGS) entry which is preliminary data.</text>
</comment>
<accession>A0A1B9ATK1</accession>
<gene>
    <name evidence="5" type="ORF">A8F95_07285</name>
</gene>
<feature type="transmembrane region" description="Helical" evidence="3">
    <location>
        <begin position="231"/>
        <end position="250"/>
    </location>
</feature>
<dbReference type="Proteomes" id="UP000092578">
    <property type="component" value="Unassembled WGS sequence"/>
</dbReference>
<protein>
    <submittedName>
        <fullName evidence="5">Acyltransferase</fullName>
    </submittedName>
</protein>
<comment type="subcellular location">
    <subcellularLocation>
        <location evidence="1">Membrane</location>
    </subcellularLocation>
</comment>
<feature type="transmembrane region" description="Helical" evidence="3">
    <location>
        <begin position="156"/>
        <end position="175"/>
    </location>
</feature>
<keyword evidence="5" id="KW-0012">Acyltransferase</keyword>
<evidence type="ECO:0000259" key="4">
    <source>
        <dbReference type="Pfam" id="PF01757"/>
    </source>
</evidence>
<reference evidence="6" key="1">
    <citation type="submission" date="2016-05" db="EMBL/GenBank/DDBJ databases">
        <authorList>
            <person name="Liu B."/>
            <person name="Wang J."/>
            <person name="Zhu Y."/>
            <person name="Liu G."/>
            <person name="Chen Q."/>
            <person name="Chen Z."/>
            <person name="Lan J."/>
            <person name="Che J."/>
            <person name="Ge C."/>
            <person name="Shi H."/>
            <person name="Pan Z."/>
            <person name="Liu X."/>
        </authorList>
    </citation>
    <scope>NUCLEOTIDE SEQUENCE [LARGE SCALE GENOMIC DNA]</scope>
    <source>
        <strain evidence="6">FJAT-27215</strain>
    </source>
</reference>
<feature type="transmembrane region" description="Helical" evidence="3">
    <location>
        <begin position="107"/>
        <end position="126"/>
    </location>
</feature>
<dbReference type="Pfam" id="PF01757">
    <property type="entry name" value="Acyl_transf_3"/>
    <property type="match status" value="1"/>
</dbReference>
<keyword evidence="3" id="KW-0812">Transmembrane</keyword>
<keyword evidence="6" id="KW-1185">Reference proteome</keyword>
<feature type="transmembrane region" description="Helical" evidence="3">
    <location>
        <begin position="74"/>
        <end position="92"/>
    </location>
</feature>
<dbReference type="EMBL" id="MAYT01000023">
    <property type="protein sequence ID" value="OCA87071.1"/>
    <property type="molecule type" value="Genomic_DNA"/>
</dbReference>
<feature type="transmembrane region" description="Helical" evidence="3">
    <location>
        <begin position="292"/>
        <end position="319"/>
    </location>
</feature>
<feature type="transmembrane region" description="Helical" evidence="3">
    <location>
        <begin position="133"/>
        <end position="150"/>
    </location>
</feature>
<organism evidence="5 6">
    <name type="scientific">Pseudobacillus wudalianchiensis</name>
    <dbReference type="NCBI Taxonomy" id="1743143"/>
    <lineage>
        <taxon>Bacteria</taxon>
        <taxon>Bacillati</taxon>
        <taxon>Bacillota</taxon>
        <taxon>Bacilli</taxon>
        <taxon>Bacillales</taxon>
        <taxon>Bacillaceae</taxon>
        <taxon>Pseudobacillus</taxon>
    </lineage>
</organism>
<dbReference type="PANTHER" id="PTHR37312:SF1">
    <property type="entry name" value="MEMBRANE-BOUND ACYLTRANSFERASE YKRP-RELATED"/>
    <property type="match status" value="1"/>
</dbReference>
<keyword evidence="5" id="KW-0808">Transferase</keyword>
<feature type="transmembrane region" description="Helical" evidence="3">
    <location>
        <begin position="35"/>
        <end position="62"/>
    </location>
</feature>
<dbReference type="RefSeq" id="WP_065410527.1">
    <property type="nucleotide sequence ID" value="NZ_MAYT01000023.1"/>
</dbReference>
<evidence type="ECO:0000313" key="5">
    <source>
        <dbReference type="EMBL" id="OCA87071.1"/>
    </source>
</evidence>
<dbReference type="PANTHER" id="PTHR37312">
    <property type="entry name" value="MEMBRANE-BOUND ACYLTRANSFERASE YKRP-RELATED"/>
    <property type="match status" value="1"/>
</dbReference>
<feature type="transmembrane region" description="Helical" evidence="3">
    <location>
        <begin position="12"/>
        <end position="29"/>
    </location>
</feature>
<sequence length="343" mass="40190">MSKRDYYFDNAKFILIVFVVFGHFIRSYIGDNPVIFALYTTIYLFHMPGFILVSGFFAKSFYKKGYVKKTAQKILLPFFIFQIIYSFFYFYLYEDQALHLDLLVPQWSLWFLLSLFFWNLLLVISVKWLKLKPVVLLTVSFAIGIAIGCIDRQLDVLSFARTFIFFPFFLIGYYLKKEHFNLLAHKTVRIVLFFSALAVFYTALSFPDFDQRWLLGSFSFADLGASNFSGIIHRTGIYMVSFMMIAAFFAFVPKKKFFFTDWGRNTLYVYLLHGFVIKTFRESEVKDSAESILLLLIASLFLTMILSSTVVTTVAQPFIETKWSKLKKLFSNRYEQGKISEKL</sequence>
<keyword evidence="3" id="KW-1133">Transmembrane helix</keyword>
<evidence type="ECO:0000256" key="2">
    <source>
        <dbReference type="ARBA" id="ARBA00007400"/>
    </source>
</evidence>
<dbReference type="GO" id="GO:0016747">
    <property type="term" value="F:acyltransferase activity, transferring groups other than amino-acyl groups"/>
    <property type="evidence" value="ECO:0007669"/>
    <property type="project" value="InterPro"/>
</dbReference>
<evidence type="ECO:0000313" key="6">
    <source>
        <dbReference type="Proteomes" id="UP000092578"/>
    </source>
</evidence>
<evidence type="ECO:0000256" key="1">
    <source>
        <dbReference type="ARBA" id="ARBA00004370"/>
    </source>
</evidence>
<comment type="similarity">
    <text evidence="2">Belongs to the acyltransferase 3 family.</text>
</comment>
<proteinExistence type="inferred from homology"/>
<name>A0A1B9ATK1_9BACI</name>
<feature type="domain" description="Acyltransferase 3" evidence="4">
    <location>
        <begin position="6"/>
        <end position="307"/>
    </location>
</feature>
<feature type="transmembrane region" description="Helical" evidence="3">
    <location>
        <begin position="187"/>
        <end position="206"/>
    </location>
</feature>
<dbReference type="InterPro" id="IPR002656">
    <property type="entry name" value="Acyl_transf_3_dom"/>
</dbReference>